<feature type="non-terminal residue" evidence="1">
    <location>
        <position position="1"/>
    </location>
</feature>
<protein>
    <recommendedName>
        <fullName evidence="3">USP domain-containing protein</fullName>
    </recommendedName>
</protein>
<dbReference type="Proteomes" id="UP000054166">
    <property type="component" value="Unassembled WGS sequence"/>
</dbReference>
<gene>
    <name evidence="1" type="ORF">PILCRDRAFT_82039</name>
</gene>
<evidence type="ECO:0000313" key="2">
    <source>
        <dbReference type="Proteomes" id="UP000054166"/>
    </source>
</evidence>
<dbReference type="InParanoid" id="A0A0C3EW71"/>
<dbReference type="STRING" id="765440.A0A0C3EW71"/>
<proteinExistence type="predicted"/>
<sequence length="559" mass="63109">GPPKALWALPHGSTEHIPGKLSICMGMPVMLRHNDATECCMTKGAEGTVAGWQASIGNHGKPMLDTLFVKLSNPPKVVHIEDLPPNVVPITRHSTKTVCKLWNDDIITVSRSQVLVLPNFAMTDYSAQGRTRPNNVVELNNCKSHQSYYTCLSRSATADGTVILQGFDSSKITGGAPGYLRQEFRELEILDCISKLRYHGNLPIDIDGHRRNTLIRQFQSWKGADHVPDNVHPSIKWSKTHPFIVQEKFDASWHIPKNIKTGSIPVYQIQEELHVAKKHKLEGLDNFISKKLKKHHSYTDVVDSTPKGLIWDGVDYSCAYDAFFSILHNIWLSNHVTWSEIFSKTSQMLQYLSNGFQEMELQNVTFEQLRNDIRQLLHHEFEDIFPYGHRGASVVDLADKVFSNSNVNASTQLECVNCQFVEEPQADSLASIVFGYSHEITSTREQLRKAFVHQSRMSCPECLSPLILLLAAGGSLISVNKSVKIRTPTQSHQFRLKGVVYYGGFHFTSRIIIQNNAVWYHDGQLSPNCQYENGLSDFSETDLNFCHGRQVSLIIYCQD</sequence>
<evidence type="ECO:0008006" key="3">
    <source>
        <dbReference type="Google" id="ProtNLM"/>
    </source>
</evidence>
<dbReference type="OrthoDB" id="3247165at2759"/>
<reference evidence="1 2" key="1">
    <citation type="submission" date="2014-04" db="EMBL/GenBank/DDBJ databases">
        <authorList>
            <consortium name="DOE Joint Genome Institute"/>
            <person name="Kuo A."/>
            <person name="Tarkka M."/>
            <person name="Buscot F."/>
            <person name="Kohler A."/>
            <person name="Nagy L.G."/>
            <person name="Floudas D."/>
            <person name="Copeland A."/>
            <person name="Barry K.W."/>
            <person name="Cichocki N."/>
            <person name="Veneault-Fourrey C."/>
            <person name="LaButti K."/>
            <person name="Lindquist E.A."/>
            <person name="Lipzen A."/>
            <person name="Lundell T."/>
            <person name="Morin E."/>
            <person name="Murat C."/>
            <person name="Sun H."/>
            <person name="Tunlid A."/>
            <person name="Henrissat B."/>
            <person name="Grigoriev I.V."/>
            <person name="Hibbett D.S."/>
            <person name="Martin F."/>
            <person name="Nordberg H.P."/>
            <person name="Cantor M.N."/>
            <person name="Hua S.X."/>
        </authorList>
    </citation>
    <scope>NUCLEOTIDE SEQUENCE [LARGE SCALE GENOMIC DNA]</scope>
    <source>
        <strain evidence="1 2">F 1598</strain>
    </source>
</reference>
<organism evidence="1 2">
    <name type="scientific">Piloderma croceum (strain F 1598)</name>
    <dbReference type="NCBI Taxonomy" id="765440"/>
    <lineage>
        <taxon>Eukaryota</taxon>
        <taxon>Fungi</taxon>
        <taxon>Dikarya</taxon>
        <taxon>Basidiomycota</taxon>
        <taxon>Agaricomycotina</taxon>
        <taxon>Agaricomycetes</taxon>
        <taxon>Agaricomycetidae</taxon>
        <taxon>Atheliales</taxon>
        <taxon>Atheliaceae</taxon>
        <taxon>Piloderma</taxon>
    </lineage>
</organism>
<dbReference type="EMBL" id="KN833147">
    <property type="protein sequence ID" value="KIM72239.1"/>
    <property type="molecule type" value="Genomic_DNA"/>
</dbReference>
<keyword evidence="2" id="KW-1185">Reference proteome</keyword>
<dbReference type="AlphaFoldDB" id="A0A0C3EW71"/>
<accession>A0A0C3EW71</accession>
<evidence type="ECO:0000313" key="1">
    <source>
        <dbReference type="EMBL" id="KIM72239.1"/>
    </source>
</evidence>
<reference evidence="2" key="2">
    <citation type="submission" date="2015-01" db="EMBL/GenBank/DDBJ databases">
        <title>Evolutionary Origins and Diversification of the Mycorrhizal Mutualists.</title>
        <authorList>
            <consortium name="DOE Joint Genome Institute"/>
            <consortium name="Mycorrhizal Genomics Consortium"/>
            <person name="Kohler A."/>
            <person name="Kuo A."/>
            <person name="Nagy L.G."/>
            <person name="Floudas D."/>
            <person name="Copeland A."/>
            <person name="Barry K.W."/>
            <person name="Cichocki N."/>
            <person name="Veneault-Fourrey C."/>
            <person name="LaButti K."/>
            <person name="Lindquist E.A."/>
            <person name="Lipzen A."/>
            <person name="Lundell T."/>
            <person name="Morin E."/>
            <person name="Murat C."/>
            <person name="Riley R."/>
            <person name="Ohm R."/>
            <person name="Sun H."/>
            <person name="Tunlid A."/>
            <person name="Henrissat B."/>
            <person name="Grigoriev I.V."/>
            <person name="Hibbett D.S."/>
            <person name="Martin F."/>
        </authorList>
    </citation>
    <scope>NUCLEOTIDE SEQUENCE [LARGE SCALE GENOMIC DNA]</scope>
    <source>
        <strain evidence="2">F 1598</strain>
    </source>
</reference>
<name>A0A0C3EW71_PILCF</name>
<dbReference type="HOGENOM" id="CLU_029136_0_0_1"/>